<dbReference type="PANTHER" id="PTHR13748:SF62">
    <property type="entry name" value="COBW DOMAIN-CONTAINING PROTEIN"/>
    <property type="match status" value="1"/>
</dbReference>
<accession>A0A4P9Z2K3</accession>
<dbReference type="CDD" id="cd03112">
    <property type="entry name" value="CobW-like"/>
    <property type="match status" value="1"/>
</dbReference>
<gene>
    <name evidence="3" type="ORF">SYNPS1DRAFT_7842</name>
</gene>
<dbReference type="Pfam" id="PF07683">
    <property type="entry name" value="CobW_C"/>
    <property type="match status" value="1"/>
</dbReference>
<reference evidence="4" key="1">
    <citation type="journal article" date="2018" name="Nat. Microbiol.">
        <title>Leveraging single-cell genomics to expand the fungal tree of life.</title>
        <authorList>
            <person name="Ahrendt S.R."/>
            <person name="Quandt C.A."/>
            <person name="Ciobanu D."/>
            <person name="Clum A."/>
            <person name="Salamov A."/>
            <person name="Andreopoulos B."/>
            <person name="Cheng J.F."/>
            <person name="Woyke T."/>
            <person name="Pelin A."/>
            <person name="Henrissat B."/>
            <person name="Reynolds N.K."/>
            <person name="Benny G.L."/>
            <person name="Smith M.E."/>
            <person name="James T.Y."/>
            <person name="Grigoriev I.V."/>
        </authorList>
    </citation>
    <scope>NUCLEOTIDE SEQUENCE [LARGE SCALE GENOMIC DNA]</scope>
    <source>
        <strain evidence="4">Benny S71-1</strain>
    </source>
</reference>
<evidence type="ECO:0000313" key="3">
    <source>
        <dbReference type="EMBL" id="RKP26753.1"/>
    </source>
</evidence>
<dbReference type="Gene3D" id="3.40.50.300">
    <property type="entry name" value="P-loop containing nucleotide triphosphate hydrolases"/>
    <property type="match status" value="1"/>
</dbReference>
<feature type="domain" description="CobW C-terminal" evidence="2">
    <location>
        <begin position="229"/>
        <end position="303"/>
    </location>
</feature>
<feature type="non-terminal residue" evidence="3">
    <location>
        <position position="303"/>
    </location>
</feature>
<evidence type="ECO:0000313" key="4">
    <source>
        <dbReference type="Proteomes" id="UP000278143"/>
    </source>
</evidence>
<proteinExistence type="predicted"/>
<evidence type="ECO:0000259" key="2">
    <source>
        <dbReference type="Pfam" id="PF07683"/>
    </source>
</evidence>
<dbReference type="InterPro" id="IPR011629">
    <property type="entry name" value="CobW-like_C"/>
</dbReference>
<dbReference type="Proteomes" id="UP000278143">
    <property type="component" value="Unassembled WGS sequence"/>
</dbReference>
<dbReference type="PANTHER" id="PTHR13748">
    <property type="entry name" value="COBW-RELATED"/>
    <property type="match status" value="1"/>
</dbReference>
<dbReference type="EMBL" id="KZ989343">
    <property type="protein sequence ID" value="RKP26753.1"/>
    <property type="molecule type" value="Genomic_DNA"/>
</dbReference>
<name>A0A4P9Z2K3_9FUNG</name>
<keyword evidence="4" id="KW-1185">Reference proteome</keyword>
<dbReference type="SUPFAM" id="SSF52540">
    <property type="entry name" value="P-loop containing nucleoside triphosphate hydrolases"/>
    <property type="match status" value="1"/>
</dbReference>
<dbReference type="Pfam" id="PF02492">
    <property type="entry name" value="cobW"/>
    <property type="match status" value="1"/>
</dbReference>
<dbReference type="InterPro" id="IPR051316">
    <property type="entry name" value="Zinc-reg_GTPase_activator"/>
</dbReference>
<protein>
    <submittedName>
        <fullName evidence="3">CobW/HypB/UreG, nucleotide-binding domain-containing protein</fullName>
    </submittedName>
</protein>
<dbReference type="InterPro" id="IPR003495">
    <property type="entry name" value="CobW/HypB/UreG_nucleotide-bd"/>
</dbReference>
<feature type="domain" description="CobW/HypB/UreG nucleotide-binding" evidence="1">
    <location>
        <begin position="3"/>
        <end position="175"/>
    </location>
</feature>
<dbReference type="OrthoDB" id="272672at2759"/>
<evidence type="ECO:0000259" key="1">
    <source>
        <dbReference type="Pfam" id="PF02492"/>
    </source>
</evidence>
<organism evidence="3 4">
    <name type="scientific">Syncephalis pseudoplumigaleata</name>
    <dbReference type="NCBI Taxonomy" id="1712513"/>
    <lineage>
        <taxon>Eukaryota</taxon>
        <taxon>Fungi</taxon>
        <taxon>Fungi incertae sedis</taxon>
        <taxon>Zoopagomycota</taxon>
        <taxon>Zoopagomycotina</taxon>
        <taxon>Zoopagomycetes</taxon>
        <taxon>Zoopagales</taxon>
        <taxon>Piptocephalidaceae</taxon>
        <taxon>Syncephalis</taxon>
    </lineage>
</organism>
<sequence length="303" mass="33575">SVPVTVFTGFLGAGKTSIILSLLDKVPSEYKIVVLKNEFGDVEVDSALVKESNIEVQEMLNGCLCCVLVGQMKNALLELQEKYRPDRVIIETSGSAFPAPIAWQLREMADDGFVLDAILTVVDCVNFTGYEDTSYTAKIQAQYTDLILLNKHELVSEHQLDRVIDRVNDLNTDTPKLKVDLVQGLSPDMAFGLDTRRPLDPASAVEQLRQHHAREVDIIQLSRKTADDASRPLTRAALESFLASLSPEQVYRVKGFVRLTTADGDDMWIVNSAFGRCSLTKATQAHEAARDYSVRITVMGQDL</sequence>
<dbReference type="InterPro" id="IPR027417">
    <property type="entry name" value="P-loop_NTPase"/>
</dbReference>
<feature type="non-terminal residue" evidence="3">
    <location>
        <position position="1"/>
    </location>
</feature>
<dbReference type="AlphaFoldDB" id="A0A4P9Z2K3"/>
<dbReference type="GO" id="GO:0005737">
    <property type="term" value="C:cytoplasm"/>
    <property type="evidence" value="ECO:0007669"/>
    <property type="project" value="TreeGrafter"/>
</dbReference>